<dbReference type="EMBL" id="JAALLS010000024">
    <property type="protein sequence ID" value="NGP89716.1"/>
    <property type="molecule type" value="Genomic_DNA"/>
</dbReference>
<gene>
    <name evidence="3" type="ORF">G3569_15265</name>
</gene>
<dbReference type="PANTHER" id="PTHR33755">
    <property type="entry name" value="TOXIN PARE1-RELATED"/>
    <property type="match status" value="1"/>
</dbReference>
<sequence>MRIIWTEKAEKQLDQIFEYIAADSSLYAYRIVGQIIEAAENLPPHPRKGRKVPEYEREDIREVFHHPYRIIYLLKEDTIEILSVIHGARLLPEDPK</sequence>
<dbReference type="InterPro" id="IPR035093">
    <property type="entry name" value="RelE/ParE_toxin_dom_sf"/>
</dbReference>
<dbReference type="PANTHER" id="PTHR33755:SF5">
    <property type="entry name" value="TYPE II TOXIN-ANTITOXIN SYSTEM RELE_PARE FAMILY TOXIN"/>
    <property type="match status" value="1"/>
</dbReference>
<comment type="similarity">
    <text evidence="1">Belongs to the RelE toxin family.</text>
</comment>
<dbReference type="Gene3D" id="3.30.2310.20">
    <property type="entry name" value="RelE-like"/>
    <property type="match status" value="1"/>
</dbReference>
<dbReference type="InterPro" id="IPR007712">
    <property type="entry name" value="RelE/ParE_toxin"/>
</dbReference>
<dbReference type="Proteomes" id="UP000479132">
    <property type="component" value="Unassembled WGS sequence"/>
</dbReference>
<dbReference type="AlphaFoldDB" id="A0A6M1T2L5"/>
<name>A0A6M1T2L5_9BACT</name>
<evidence type="ECO:0000256" key="1">
    <source>
        <dbReference type="ARBA" id="ARBA00006226"/>
    </source>
</evidence>
<organism evidence="3 4">
    <name type="scientific">Fodinibius halophilus</name>
    <dbReference type="NCBI Taxonomy" id="1736908"/>
    <lineage>
        <taxon>Bacteria</taxon>
        <taxon>Pseudomonadati</taxon>
        <taxon>Balneolota</taxon>
        <taxon>Balneolia</taxon>
        <taxon>Balneolales</taxon>
        <taxon>Balneolaceae</taxon>
        <taxon>Fodinibius</taxon>
    </lineage>
</organism>
<dbReference type="RefSeq" id="WP_165270750.1">
    <property type="nucleotide sequence ID" value="NZ_JAALLS010000024.1"/>
</dbReference>
<evidence type="ECO:0000313" key="3">
    <source>
        <dbReference type="EMBL" id="NGP89716.1"/>
    </source>
</evidence>
<evidence type="ECO:0000313" key="4">
    <source>
        <dbReference type="Proteomes" id="UP000479132"/>
    </source>
</evidence>
<dbReference type="InterPro" id="IPR051803">
    <property type="entry name" value="TA_system_RelE-like_toxin"/>
</dbReference>
<reference evidence="3 4" key="1">
    <citation type="submission" date="2020-02" db="EMBL/GenBank/DDBJ databases">
        <title>Aliifodinibius halophilus 2W32, complete genome.</title>
        <authorList>
            <person name="Li Y."/>
            <person name="Wu S."/>
        </authorList>
    </citation>
    <scope>NUCLEOTIDE SEQUENCE [LARGE SCALE GENOMIC DNA]</scope>
    <source>
        <strain evidence="3 4">2W32</strain>
    </source>
</reference>
<accession>A0A6M1T2L5</accession>
<dbReference type="Pfam" id="PF05016">
    <property type="entry name" value="ParE_toxin"/>
    <property type="match status" value="1"/>
</dbReference>
<dbReference type="SUPFAM" id="SSF143011">
    <property type="entry name" value="RelE-like"/>
    <property type="match status" value="1"/>
</dbReference>
<evidence type="ECO:0000256" key="2">
    <source>
        <dbReference type="ARBA" id="ARBA00022649"/>
    </source>
</evidence>
<proteinExistence type="inferred from homology"/>
<keyword evidence="4" id="KW-1185">Reference proteome</keyword>
<protein>
    <submittedName>
        <fullName evidence="3">Type II toxin-antitoxin system RelE/ParE family toxin</fullName>
    </submittedName>
</protein>
<comment type="caution">
    <text evidence="3">The sequence shown here is derived from an EMBL/GenBank/DDBJ whole genome shotgun (WGS) entry which is preliminary data.</text>
</comment>
<keyword evidence="2" id="KW-1277">Toxin-antitoxin system</keyword>